<evidence type="ECO:0000259" key="1">
    <source>
        <dbReference type="Pfam" id="PF25208"/>
    </source>
</evidence>
<dbReference type="AlphaFoldDB" id="A0A370IPK3"/>
<dbReference type="EMBL" id="QQST01000001">
    <property type="protein sequence ID" value="RDI72645.1"/>
    <property type="molecule type" value="Genomic_DNA"/>
</dbReference>
<evidence type="ECO:0000313" key="2">
    <source>
        <dbReference type="EMBL" id="RDI72645.1"/>
    </source>
</evidence>
<dbReference type="Pfam" id="PF25208">
    <property type="entry name" value="DUF7838"/>
    <property type="match status" value="1"/>
</dbReference>
<feature type="domain" description="DUF7838" evidence="1">
    <location>
        <begin position="25"/>
        <end position="77"/>
    </location>
</feature>
<comment type="caution">
    <text evidence="2">The sequence shown here is derived from an EMBL/GenBank/DDBJ whole genome shotgun (WGS) entry which is preliminary data.</text>
</comment>
<organism evidence="2 3">
    <name type="scientific">Halopelagius longus</name>
    <dbReference type="NCBI Taxonomy" id="1236180"/>
    <lineage>
        <taxon>Archaea</taxon>
        <taxon>Methanobacteriati</taxon>
        <taxon>Methanobacteriota</taxon>
        <taxon>Stenosarchaea group</taxon>
        <taxon>Halobacteria</taxon>
        <taxon>Halobacteriales</taxon>
        <taxon>Haloferacaceae</taxon>
    </lineage>
</organism>
<evidence type="ECO:0000313" key="3">
    <source>
        <dbReference type="Proteomes" id="UP000255421"/>
    </source>
</evidence>
<reference evidence="2 3" key="1">
    <citation type="submission" date="2018-07" db="EMBL/GenBank/DDBJ databases">
        <title>Genome sequence of extremly halophilic archaeon Halopelagius longus strain BC12-B1.</title>
        <authorList>
            <person name="Zhang X."/>
        </authorList>
    </citation>
    <scope>NUCLEOTIDE SEQUENCE [LARGE SCALE GENOMIC DNA]</scope>
    <source>
        <strain evidence="2 3">BC12-B1</strain>
    </source>
</reference>
<sequence length="78" mass="9084">MRYTLREVTVRISIFNLARRGTCDMSLEMEYDCPECDNSQFWRTAYTELHLGEKTKWRCSECGYGFININDGISTADA</sequence>
<dbReference type="Proteomes" id="UP000255421">
    <property type="component" value="Unassembled WGS sequence"/>
</dbReference>
<dbReference type="InterPro" id="IPR057160">
    <property type="entry name" value="DUF7838"/>
</dbReference>
<gene>
    <name evidence="2" type="ORF">DWB78_13450</name>
</gene>
<keyword evidence="3" id="KW-1185">Reference proteome</keyword>
<protein>
    <recommendedName>
        <fullName evidence="1">DUF7838 domain-containing protein</fullName>
    </recommendedName>
</protein>
<proteinExistence type="predicted"/>
<name>A0A370IPK3_9EURY</name>
<accession>A0A370IPK3</accession>